<protein>
    <submittedName>
        <fullName evidence="1">Uncharacterized protein</fullName>
    </submittedName>
</protein>
<dbReference type="Proteomes" id="UP001238467">
    <property type="component" value="Unassembled WGS sequence"/>
</dbReference>
<keyword evidence="2" id="KW-1185">Reference proteome</keyword>
<gene>
    <name evidence="1" type="ORF">J2S76_003728</name>
</gene>
<comment type="caution">
    <text evidence="1">The sequence shown here is derived from an EMBL/GenBank/DDBJ whole genome shotgun (WGS) entry which is preliminary data.</text>
</comment>
<proteinExistence type="predicted"/>
<reference evidence="1 2" key="1">
    <citation type="submission" date="2023-07" db="EMBL/GenBank/DDBJ databases">
        <title>Genomic Encyclopedia of Type Strains, Phase IV (KMG-IV): sequencing the most valuable type-strain genomes for metagenomic binning, comparative biology and taxonomic classification.</title>
        <authorList>
            <person name="Goeker M."/>
        </authorList>
    </citation>
    <scope>NUCLEOTIDE SEQUENCE [LARGE SCALE GENOMIC DNA]</scope>
    <source>
        <strain evidence="1 2">DSM 1277</strain>
    </source>
</reference>
<dbReference type="RefSeq" id="WP_307062856.1">
    <property type="nucleotide sequence ID" value="NZ_JAUSUH010000010.1"/>
</dbReference>
<evidence type="ECO:0000313" key="1">
    <source>
        <dbReference type="EMBL" id="MDQ0349283.1"/>
    </source>
</evidence>
<evidence type="ECO:0000313" key="2">
    <source>
        <dbReference type="Proteomes" id="UP001238467"/>
    </source>
</evidence>
<accession>A0ABU0DLG4</accession>
<dbReference type="EMBL" id="JAUSUH010000010">
    <property type="protein sequence ID" value="MDQ0349283.1"/>
    <property type="molecule type" value="Genomic_DNA"/>
</dbReference>
<sequence>MIDQSSMLCAHCQRCGRRSVLGRVDAASLAPPAEGAAPPRLRCDMCGGRQVKLFNANGPVEMLAFLNGRI</sequence>
<name>A0ABU0DLG4_9HYPH</name>
<organism evidence="1 2">
    <name type="scientific">Ancylobacter vacuolatus</name>
    <dbReference type="NCBI Taxonomy" id="223389"/>
    <lineage>
        <taxon>Bacteria</taxon>
        <taxon>Pseudomonadati</taxon>
        <taxon>Pseudomonadota</taxon>
        <taxon>Alphaproteobacteria</taxon>
        <taxon>Hyphomicrobiales</taxon>
        <taxon>Xanthobacteraceae</taxon>
        <taxon>Ancylobacter</taxon>
    </lineage>
</organism>